<dbReference type="Proteomes" id="UP001140510">
    <property type="component" value="Unassembled WGS sequence"/>
</dbReference>
<dbReference type="AlphaFoldDB" id="A0A9W8ZIV1"/>
<keyword evidence="2" id="KW-1185">Reference proteome</keyword>
<dbReference type="SUPFAM" id="SSF56091">
    <property type="entry name" value="DNA ligase/mRNA capping enzyme, catalytic domain"/>
    <property type="match status" value="1"/>
</dbReference>
<proteinExistence type="predicted"/>
<evidence type="ECO:0000313" key="1">
    <source>
        <dbReference type="EMBL" id="KAJ4409296.1"/>
    </source>
</evidence>
<accession>A0A9W8ZIV1</accession>
<reference evidence="1" key="1">
    <citation type="submission" date="2022-10" db="EMBL/GenBank/DDBJ databases">
        <title>Tapping the CABI collections for fungal endophytes: first genome assemblies for Collariella, Neodidymelliopsis, Ascochyta clinopodiicola, Didymella pomorum, Didymosphaeria variabile, Neocosmospora piperis and Neocucurbitaria cava.</title>
        <authorList>
            <person name="Hill R."/>
        </authorList>
    </citation>
    <scope>NUCLEOTIDE SEQUENCE</scope>
    <source>
        <strain evidence="1">IMI 355091</strain>
    </source>
</reference>
<comment type="caution">
    <text evidence="1">The sequence shown here is derived from an EMBL/GenBank/DDBJ whole genome shotgun (WGS) entry which is preliminary data.</text>
</comment>
<dbReference type="EMBL" id="JAPEVA010000012">
    <property type="protein sequence ID" value="KAJ4409296.1"/>
    <property type="molecule type" value="Genomic_DNA"/>
</dbReference>
<sequence length="350" mass="39557">MASSTLFPKITQHVSEVVKALKELEENDSDVPDDYYTSSTIPLIGHVKLHGTHADIVVHNDNRIVLQSKNVPNITVANDNLGFAAAMADKTEAILSLRDRYIERWTASNWGGSPDPQYPVIIAGEWIGTGIQKDVAVSQLSRRFVVVSVAINNAWIEDRYYQEYEAPEASIYNVGRADRFFFDLDPDDIAGTLKVAEAFAERVAFTCPFALEFGIQGEGEGVVWKPVAQELNGNSALWFKTKGGRFKPSFTPKPKALPVGKQEQQEASDAAARAWCTHERLLQGWDYLKEVGMKRDLTSLGDYLKWVQNDIFVEEKGMIEERKIDKETLRWSITRIARLWYMQRVRLGLD</sequence>
<evidence type="ECO:0000313" key="2">
    <source>
        <dbReference type="Proteomes" id="UP001140510"/>
    </source>
</evidence>
<protein>
    <recommendedName>
        <fullName evidence="3">RNA ligase domain-containing protein</fullName>
    </recommendedName>
</protein>
<organism evidence="1 2">
    <name type="scientific">Didymella pomorum</name>
    <dbReference type="NCBI Taxonomy" id="749634"/>
    <lineage>
        <taxon>Eukaryota</taxon>
        <taxon>Fungi</taxon>
        <taxon>Dikarya</taxon>
        <taxon>Ascomycota</taxon>
        <taxon>Pezizomycotina</taxon>
        <taxon>Dothideomycetes</taxon>
        <taxon>Pleosporomycetidae</taxon>
        <taxon>Pleosporales</taxon>
        <taxon>Pleosporineae</taxon>
        <taxon>Didymellaceae</taxon>
        <taxon>Didymella</taxon>
    </lineage>
</organism>
<gene>
    <name evidence="1" type="ORF">N0V91_002652</name>
</gene>
<name>A0A9W8ZIV1_9PLEO</name>
<evidence type="ECO:0008006" key="3">
    <source>
        <dbReference type="Google" id="ProtNLM"/>
    </source>
</evidence>
<dbReference type="OrthoDB" id="10005335at2759"/>